<dbReference type="InParanoid" id="A0A401H3T0"/>
<keyword evidence="2" id="KW-1185">Reference proteome</keyword>
<name>A0A401H3T0_9APHY</name>
<protein>
    <submittedName>
        <fullName evidence="1">Uncharacterized protein</fullName>
    </submittedName>
</protein>
<evidence type="ECO:0000313" key="2">
    <source>
        <dbReference type="Proteomes" id="UP000287166"/>
    </source>
</evidence>
<evidence type="ECO:0000313" key="1">
    <source>
        <dbReference type="EMBL" id="GBE89095.1"/>
    </source>
</evidence>
<accession>A0A401H3T0</accession>
<reference evidence="1 2" key="1">
    <citation type="journal article" date="2018" name="Sci. Rep.">
        <title>Genome sequence of the cauliflower mushroom Sparassis crispa (Hanabiratake) and its association with beneficial usage.</title>
        <authorList>
            <person name="Kiyama R."/>
            <person name="Furutani Y."/>
            <person name="Kawaguchi K."/>
            <person name="Nakanishi T."/>
        </authorList>
    </citation>
    <scope>NUCLEOTIDE SEQUENCE [LARGE SCALE GENOMIC DNA]</scope>
</reference>
<sequence>MDIAGRTHAAQGIPEWQRIEWLVGCRWRMPRIFNPHFPYGPGPVLEVSIAIPTNMERIGVFPDVLVVSAALKNHFQFARSKMDPSHPADYNFNEEGFSSEDLLYMFDDTLTVQILQQQPLT</sequence>
<gene>
    <name evidence="1" type="ORF">SCP_1500980</name>
</gene>
<organism evidence="1 2">
    <name type="scientific">Sparassis crispa</name>
    <dbReference type="NCBI Taxonomy" id="139825"/>
    <lineage>
        <taxon>Eukaryota</taxon>
        <taxon>Fungi</taxon>
        <taxon>Dikarya</taxon>
        <taxon>Basidiomycota</taxon>
        <taxon>Agaricomycotina</taxon>
        <taxon>Agaricomycetes</taxon>
        <taxon>Polyporales</taxon>
        <taxon>Sparassidaceae</taxon>
        <taxon>Sparassis</taxon>
    </lineage>
</organism>
<dbReference type="GeneID" id="38786012"/>
<proteinExistence type="predicted"/>
<dbReference type="AlphaFoldDB" id="A0A401H3T0"/>
<comment type="caution">
    <text evidence="1">The sequence shown here is derived from an EMBL/GenBank/DDBJ whole genome shotgun (WGS) entry which is preliminary data.</text>
</comment>
<dbReference type="RefSeq" id="XP_027620008.1">
    <property type="nucleotide sequence ID" value="XM_027764207.1"/>
</dbReference>
<dbReference type="Proteomes" id="UP000287166">
    <property type="component" value="Unassembled WGS sequence"/>
</dbReference>
<dbReference type="EMBL" id="BFAD01000015">
    <property type="protein sequence ID" value="GBE89095.1"/>
    <property type="molecule type" value="Genomic_DNA"/>
</dbReference>